<dbReference type="PROSITE" id="PS51725">
    <property type="entry name" value="ABM"/>
    <property type="match status" value="1"/>
</dbReference>
<gene>
    <name evidence="2" type="ORF">H4N64_02745</name>
</gene>
<keyword evidence="2" id="KW-0560">Oxidoreductase</keyword>
<dbReference type="EMBL" id="JACMSF010000002">
    <property type="protein sequence ID" value="MBC2900533.1"/>
    <property type="molecule type" value="Genomic_DNA"/>
</dbReference>
<name>A0A7X1M7H4_9ACTN</name>
<comment type="caution">
    <text evidence="2">The sequence shown here is derived from an EMBL/GenBank/DDBJ whole genome shotgun (WGS) entry which is preliminary data.</text>
</comment>
<sequence length="102" mass="11793">MQEQGRYWASGNWRVTDGKAEEFIARWTEFLTWTKRASDGFEAARLIRDLQDPDHFVSFASWRDAEAMGAWKNKPEFAEHFGSCRALCIDMQGAGYQLVRAI</sequence>
<dbReference type="GO" id="GO:0004497">
    <property type="term" value="F:monooxygenase activity"/>
    <property type="evidence" value="ECO:0007669"/>
    <property type="project" value="UniProtKB-KW"/>
</dbReference>
<evidence type="ECO:0000313" key="3">
    <source>
        <dbReference type="Proteomes" id="UP000584670"/>
    </source>
</evidence>
<dbReference type="Pfam" id="PF03992">
    <property type="entry name" value="ABM"/>
    <property type="match status" value="1"/>
</dbReference>
<keyword evidence="3" id="KW-1185">Reference proteome</keyword>
<dbReference type="RefSeq" id="WP_186280439.1">
    <property type="nucleotide sequence ID" value="NZ_JACMSF010000002.1"/>
</dbReference>
<protein>
    <submittedName>
        <fullName evidence="2">Antibiotic biosynthesis monooxygenase</fullName>
    </submittedName>
</protein>
<dbReference type="Proteomes" id="UP000584670">
    <property type="component" value="Unassembled WGS sequence"/>
</dbReference>
<dbReference type="AlphaFoldDB" id="A0A7X1M7H4"/>
<evidence type="ECO:0000259" key="1">
    <source>
        <dbReference type="PROSITE" id="PS51725"/>
    </source>
</evidence>
<dbReference type="Gene3D" id="3.30.70.100">
    <property type="match status" value="1"/>
</dbReference>
<organism evidence="2 3">
    <name type="scientific">Streptomyces cupreus</name>
    <dbReference type="NCBI Taxonomy" id="2759956"/>
    <lineage>
        <taxon>Bacteria</taxon>
        <taxon>Bacillati</taxon>
        <taxon>Actinomycetota</taxon>
        <taxon>Actinomycetes</taxon>
        <taxon>Kitasatosporales</taxon>
        <taxon>Streptomycetaceae</taxon>
        <taxon>Streptomyces</taxon>
    </lineage>
</organism>
<proteinExistence type="predicted"/>
<dbReference type="SUPFAM" id="SSF54909">
    <property type="entry name" value="Dimeric alpha+beta barrel"/>
    <property type="match status" value="1"/>
</dbReference>
<feature type="domain" description="ABM" evidence="1">
    <location>
        <begin position="7"/>
        <end position="97"/>
    </location>
</feature>
<dbReference type="InterPro" id="IPR007138">
    <property type="entry name" value="ABM_dom"/>
</dbReference>
<dbReference type="InterPro" id="IPR011008">
    <property type="entry name" value="Dimeric_a/b-barrel"/>
</dbReference>
<evidence type="ECO:0000313" key="2">
    <source>
        <dbReference type="EMBL" id="MBC2900533.1"/>
    </source>
</evidence>
<reference evidence="2 3" key="1">
    <citation type="submission" date="2020-08" db="EMBL/GenBank/DDBJ databases">
        <title>Streptomyces sp. PSKA01 genome sequencing and assembly.</title>
        <authorList>
            <person name="Mandal S."/>
            <person name="Maiti P.K."/>
            <person name="Das P."/>
        </authorList>
    </citation>
    <scope>NUCLEOTIDE SEQUENCE [LARGE SCALE GENOMIC DNA]</scope>
    <source>
        <strain evidence="2 3">PSKA01</strain>
    </source>
</reference>
<accession>A0A7X1M7H4</accession>
<keyword evidence="2" id="KW-0503">Monooxygenase</keyword>